<keyword evidence="1" id="KW-0732">Signal</keyword>
<accession>A0AAU9F842</accession>
<reference evidence="2 3" key="1">
    <citation type="submission" date="2024-02" db="EMBL/GenBank/DDBJ databases">
        <title>A chromosome-level genome assembly of Drosophila madeirensis, a fruit fly species endemic to Madeira island.</title>
        <authorList>
            <person name="Tomihara K."/>
            <person name="Llopart A."/>
            <person name="Yamamoto D."/>
        </authorList>
    </citation>
    <scope>NUCLEOTIDE SEQUENCE [LARGE SCALE GENOMIC DNA]</scope>
    <source>
        <strain evidence="2 3">RF1</strain>
    </source>
</reference>
<proteinExistence type="predicted"/>
<evidence type="ECO:0000313" key="2">
    <source>
        <dbReference type="EMBL" id="BFF90517.1"/>
    </source>
</evidence>
<feature type="chain" id="PRO_5043739828" evidence="1">
    <location>
        <begin position="30"/>
        <end position="97"/>
    </location>
</feature>
<dbReference type="EMBL" id="AP029263">
    <property type="protein sequence ID" value="BFF90517.1"/>
    <property type="molecule type" value="Genomic_DNA"/>
</dbReference>
<gene>
    <name evidence="2" type="ORF">DMAD_09023</name>
</gene>
<protein>
    <submittedName>
        <fullName evidence="2">Uncharacterized protein</fullName>
    </submittedName>
</protein>
<keyword evidence="3" id="KW-1185">Reference proteome</keyword>
<feature type="signal peptide" evidence="1">
    <location>
        <begin position="1"/>
        <end position="29"/>
    </location>
</feature>
<name>A0AAU9F842_DROMD</name>
<evidence type="ECO:0000313" key="3">
    <source>
        <dbReference type="Proteomes" id="UP001500889"/>
    </source>
</evidence>
<sequence length="97" mass="9956">MMSILNPGSMGKMFCVAVLLLHLMAPARALVGELLGQVTCVESSALSNVVGLLTGLTDNLVTALLAALGPTLTKILEVVNTVLGLVQNILSALKVVS</sequence>
<organism evidence="2 3">
    <name type="scientific">Drosophila madeirensis</name>
    <name type="common">Fruit fly</name>
    <dbReference type="NCBI Taxonomy" id="30013"/>
    <lineage>
        <taxon>Eukaryota</taxon>
        <taxon>Metazoa</taxon>
        <taxon>Ecdysozoa</taxon>
        <taxon>Arthropoda</taxon>
        <taxon>Hexapoda</taxon>
        <taxon>Insecta</taxon>
        <taxon>Pterygota</taxon>
        <taxon>Neoptera</taxon>
        <taxon>Endopterygota</taxon>
        <taxon>Diptera</taxon>
        <taxon>Brachycera</taxon>
        <taxon>Muscomorpha</taxon>
        <taxon>Ephydroidea</taxon>
        <taxon>Drosophilidae</taxon>
        <taxon>Drosophila</taxon>
        <taxon>Sophophora</taxon>
    </lineage>
</organism>
<dbReference type="Proteomes" id="UP001500889">
    <property type="component" value="Chromosome O"/>
</dbReference>
<dbReference type="AlphaFoldDB" id="A0AAU9F842"/>
<evidence type="ECO:0000256" key="1">
    <source>
        <dbReference type="SAM" id="SignalP"/>
    </source>
</evidence>